<feature type="domain" description="Electron transfer flavoprotein alpha/beta-subunit N-terminal" evidence="1">
    <location>
        <begin position="3"/>
        <end position="80"/>
    </location>
</feature>
<dbReference type="AlphaFoldDB" id="A0A0F9FG48"/>
<gene>
    <name evidence="2" type="ORF">LCGC14_1955620</name>
</gene>
<evidence type="ECO:0000313" key="2">
    <source>
        <dbReference type="EMBL" id="KKL85349.1"/>
    </source>
</evidence>
<dbReference type="InterPro" id="IPR014730">
    <property type="entry name" value="ETF_a/b_N"/>
</dbReference>
<evidence type="ECO:0000259" key="1">
    <source>
        <dbReference type="Pfam" id="PF01012"/>
    </source>
</evidence>
<dbReference type="Pfam" id="PF01012">
    <property type="entry name" value="ETF"/>
    <property type="match status" value="1"/>
</dbReference>
<dbReference type="InterPro" id="IPR014729">
    <property type="entry name" value="Rossmann-like_a/b/a_fold"/>
</dbReference>
<protein>
    <recommendedName>
        <fullName evidence="1">Electron transfer flavoprotein alpha/beta-subunit N-terminal domain-containing protein</fullName>
    </recommendedName>
</protein>
<dbReference type="EMBL" id="LAZR01021431">
    <property type="protein sequence ID" value="KKL85349.1"/>
    <property type="molecule type" value="Genomic_DNA"/>
</dbReference>
<sequence>MILIFIEVREGKVKKSSLEALSEGKRRAADLNTEVNAVLVGHNLESLASEVLPYGGSKVYVVENSLLSHYSAAGFSQALFSRLHQCVRLPLPWWKSVPVMGS</sequence>
<dbReference type="Gene3D" id="3.40.50.620">
    <property type="entry name" value="HUPs"/>
    <property type="match status" value="1"/>
</dbReference>
<accession>A0A0F9FG48</accession>
<name>A0A0F9FG48_9ZZZZ</name>
<proteinExistence type="predicted"/>
<comment type="caution">
    <text evidence="2">The sequence shown here is derived from an EMBL/GenBank/DDBJ whole genome shotgun (WGS) entry which is preliminary data.</text>
</comment>
<dbReference type="SUPFAM" id="SSF52402">
    <property type="entry name" value="Adenine nucleotide alpha hydrolases-like"/>
    <property type="match status" value="1"/>
</dbReference>
<reference evidence="2" key="1">
    <citation type="journal article" date="2015" name="Nature">
        <title>Complex archaea that bridge the gap between prokaryotes and eukaryotes.</title>
        <authorList>
            <person name="Spang A."/>
            <person name="Saw J.H."/>
            <person name="Jorgensen S.L."/>
            <person name="Zaremba-Niedzwiedzka K."/>
            <person name="Martijn J."/>
            <person name="Lind A.E."/>
            <person name="van Eijk R."/>
            <person name="Schleper C."/>
            <person name="Guy L."/>
            <person name="Ettema T.J."/>
        </authorList>
    </citation>
    <scope>NUCLEOTIDE SEQUENCE</scope>
</reference>
<organism evidence="2">
    <name type="scientific">marine sediment metagenome</name>
    <dbReference type="NCBI Taxonomy" id="412755"/>
    <lineage>
        <taxon>unclassified sequences</taxon>
        <taxon>metagenomes</taxon>
        <taxon>ecological metagenomes</taxon>
    </lineage>
</organism>